<dbReference type="PANTHER" id="PTHR42686:SF1">
    <property type="entry name" value="GH17980P-RELATED"/>
    <property type="match status" value="1"/>
</dbReference>
<dbReference type="InterPro" id="IPR020471">
    <property type="entry name" value="AKR"/>
</dbReference>
<gene>
    <name evidence="2" type="ORF">MZV50_12610</name>
</gene>
<feature type="domain" description="NADP-dependent oxidoreductase" evidence="1">
    <location>
        <begin position="16"/>
        <end position="319"/>
    </location>
</feature>
<dbReference type="InterPro" id="IPR023210">
    <property type="entry name" value="NADP_OxRdtase_dom"/>
</dbReference>
<dbReference type="Pfam" id="PF00248">
    <property type="entry name" value="Aldo_ket_red"/>
    <property type="match status" value="1"/>
</dbReference>
<organism evidence="2 3">
    <name type="scientific">Caulobacter segnis</name>
    <dbReference type="NCBI Taxonomy" id="88688"/>
    <lineage>
        <taxon>Bacteria</taxon>
        <taxon>Pseudomonadati</taxon>
        <taxon>Pseudomonadota</taxon>
        <taxon>Alphaproteobacteria</taxon>
        <taxon>Caulobacterales</taxon>
        <taxon>Caulobacteraceae</taxon>
        <taxon>Caulobacter</taxon>
    </lineage>
</organism>
<dbReference type="SUPFAM" id="SSF51430">
    <property type="entry name" value="NAD(P)-linked oxidoreductase"/>
    <property type="match status" value="1"/>
</dbReference>
<reference evidence="2 3" key="1">
    <citation type="submission" date="2022-04" db="EMBL/GenBank/DDBJ databases">
        <title>Genome sequence of soybean root-associated Caulobacter segnis RL271.</title>
        <authorList>
            <person name="Longley R."/>
            <person name="Bonito G."/>
            <person name="Trigodet F."/>
            <person name="Crosson S."/>
            <person name="Fiebig A."/>
        </authorList>
    </citation>
    <scope>NUCLEOTIDE SEQUENCE [LARGE SCALE GENOMIC DNA]</scope>
    <source>
        <strain evidence="2 3">RL271</strain>
    </source>
</reference>
<name>A0ABY4ZZT7_9CAUL</name>
<evidence type="ECO:0000313" key="2">
    <source>
        <dbReference type="EMBL" id="USQ98327.1"/>
    </source>
</evidence>
<proteinExistence type="predicted"/>
<keyword evidence="3" id="KW-1185">Reference proteome</keyword>
<dbReference type="Proteomes" id="UP001057520">
    <property type="component" value="Chromosome"/>
</dbReference>
<sequence>MAGGEERSETLARLPRLGFGGAAVGNLYAPLSDAAARGVIEAALVAGIGYFDTAPHYGFGLSETRLGEALAGRDAMVSTKVGRRLEPVATSARERHGFVDAAPFEPVFDYTRDGVMRSFEDSLRRLRRDRVDVLLAHDLGQATHGEAHVRHMRDFLEGGYRAMRELRDAGVVGAIGLGVNEQAVCEEILDHADVDVFLLAGRYTLLEQTALESFLPRCAARNVGIVIGGPFNSGALVETGGTLHYNYEAAPTAIVERVARLRRVCAAHDVPLAAAALRFPLAHPAVLSVIPGMATLDQVADAMRWLSLAIPDALWSDLKSEGLVRADAPVPVTRAAA</sequence>
<evidence type="ECO:0000259" key="1">
    <source>
        <dbReference type="Pfam" id="PF00248"/>
    </source>
</evidence>
<dbReference type="Gene3D" id="3.20.20.100">
    <property type="entry name" value="NADP-dependent oxidoreductase domain"/>
    <property type="match status" value="1"/>
</dbReference>
<accession>A0ABY4ZZT7</accession>
<protein>
    <submittedName>
        <fullName evidence="2">Aldo/keto reductase</fullName>
    </submittedName>
</protein>
<evidence type="ECO:0000313" key="3">
    <source>
        <dbReference type="Proteomes" id="UP001057520"/>
    </source>
</evidence>
<dbReference type="InterPro" id="IPR036812">
    <property type="entry name" value="NAD(P)_OxRdtase_dom_sf"/>
</dbReference>
<dbReference type="PANTHER" id="PTHR42686">
    <property type="entry name" value="GH17980P-RELATED"/>
    <property type="match status" value="1"/>
</dbReference>
<dbReference type="EMBL" id="CP096040">
    <property type="protein sequence ID" value="USQ98327.1"/>
    <property type="molecule type" value="Genomic_DNA"/>
</dbReference>